<gene>
    <name evidence="3" type="ORF">BT63DRAFT_311746</name>
</gene>
<dbReference type="AlphaFoldDB" id="A0A6A6U5M1"/>
<evidence type="ECO:0000256" key="1">
    <source>
        <dbReference type="SAM" id="MobiDB-lite"/>
    </source>
</evidence>
<feature type="compositionally biased region" description="Polar residues" evidence="1">
    <location>
        <begin position="356"/>
        <end position="392"/>
    </location>
</feature>
<keyword evidence="2" id="KW-1133">Transmembrane helix</keyword>
<name>A0A6A6U5M1_9PEZI</name>
<sequence>MSSNTLQNYGTFSTQTTETVPLGNDYPFIARSDVVLTVYGSYYAPTTVTTGSTTYTSTPLIFTSTYWSTQPLTTTFTPASDCFSAWHAYSWVQLSKTATDFPTFYLPNADRTDCFPTRFFDLGDLVQYSPGICPLGYHLASSTSSTTGSTGSVVTVTQGNCCPSGYLFGAGSCSSFIDGPSTALTQPGTTVPASTKAYQTTVVQYRYVPRTTQTIAGSVTAGFAAQISTDVVLVTKGASIGANAIVIHWQSTDKIVLDWISSQNNPPKNASIISPSPNPSGHHLSSGALAGVIIGPLLFLALLVTAVFLVLRRRHKRRTAEISEYHQSPATAAHPGNYMYAAEAISVPPEKVEIGSQHTSPTLAQHSPGGYNQTSDYQPINMFSDQSRQSEISADHRFSPTPSSQPGSPPLYELDIDRPVGPPVNRD</sequence>
<accession>A0A6A6U5M1</accession>
<evidence type="ECO:0000313" key="4">
    <source>
        <dbReference type="Proteomes" id="UP000799302"/>
    </source>
</evidence>
<feature type="region of interest" description="Disordered" evidence="1">
    <location>
        <begin position="352"/>
        <end position="427"/>
    </location>
</feature>
<keyword evidence="4" id="KW-1185">Reference proteome</keyword>
<evidence type="ECO:0000256" key="2">
    <source>
        <dbReference type="SAM" id="Phobius"/>
    </source>
</evidence>
<dbReference type="OrthoDB" id="4770059at2759"/>
<dbReference type="EMBL" id="MU004238">
    <property type="protein sequence ID" value="KAF2666583.1"/>
    <property type="molecule type" value="Genomic_DNA"/>
</dbReference>
<organism evidence="3 4">
    <name type="scientific">Microthyrium microscopicum</name>
    <dbReference type="NCBI Taxonomy" id="703497"/>
    <lineage>
        <taxon>Eukaryota</taxon>
        <taxon>Fungi</taxon>
        <taxon>Dikarya</taxon>
        <taxon>Ascomycota</taxon>
        <taxon>Pezizomycotina</taxon>
        <taxon>Dothideomycetes</taxon>
        <taxon>Dothideomycetes incertae sedis</taxon>
        <taxon>Microthyriales</taxon>
        <taxon>Microthyriaceae</taxon>
        <taxon>Microthyrium</taxon>
    </lineage>
</organism>
<keyword evidence="2" id="KW-0812">Transmembrane</keyword>
<proteinExistence type="predicted"/>
<evidence type="ECO:0000313" key="3">
    <source>
        <dbReference type="EMBL" id="KAF2666583.1"/>
    </source>
</evidence>
<protein>
    <submittedName>
        <fullName evidence="3">Uncharacterized protein</fullName>
    </submittedName>
</protein>
<reference evidence="3" key="1">
    <citation type="journal article" date="2020" name="Stud. Mycol.">
        <title>101 Dothideomycetes genomes: a test case for predicting lifestyles and emergence of pathogens.</title>
        <authorList>
            <person name="Haridas S."/>
            <person name="Albert R."/>
            <person name="Binder M."/>
            <person name="Bloem J."/>
            <person name="Labutti K."/>
            <person name="Salamov A."/>
            <person name="Andreopoulos B."/>
            <person name="Baker S."/>
            <person name="Barry K."/>
            <person name="Bills G."/>
            <person name="Bluhm B."/>
            <person name="Cannon C."/>
            <person name="Castanera R."/>
            <person name="Culley D."/>
            <person name="Daum C."/>
            <person name="Ezra D."/>
            <person name="Gonzalez J."/>
            <person name="Henrissat B."/>
            <person name="Kuo A."/>
            <person name="Liang C."/>
            <person name="Lipzen A."/>
            <person name="Lutzoni F."/>
            <person name="Magnuson J."/>
            <person name="Mondo S."/>
            <person name="Nolan M."/>
            <person name="Ohm R."/>
            <person name="Pangilinan J."/>
            <person name="Park H.-J."/>
            <person name="Ramirez L."/>
            <person name="Alfaro M."/>
            <person name="Sun H."/>
            <person name="Tritt A."/>
            <person name="Yoshinaga Y."/>
            <person name="Zwiers L.-H."/>
            <person name="Turgeon B."/>
            <person name="Goodwin S."/>
            <person name="Spatafora J."/>
            <person name="Crous P."/>
            <person name="Grigoriev I."/>
        </authorList>
    </citation>
    <scope>NUCLEOTIDE SEQUENCE</scope>
    <source>
        <strain evidence="3">CBS 115976</strain>
    </source>
</reference>
<dbReference type="CDD" id="cd12087">
    <property type="entry name" value="TM_EGFR-like"/>
    <property type="match status" value="1"/>
</dbReference>
<keyword evidence="2" id="KW-0472">Membrane</keyword>
<feature type="transmembrane region" description="Helical" evidence="2">
    <location>
        <begin position="288"/>
        <end position="311"/>
    </location>
</feature>
<dbReference type="Proteomes" id="UP000799302">
    <property type="component" value="Unassembled WGS sequence"/>
</dbReference>